<feature type="domain" description="EF-hand" evidence="6">
    <location>
        <begin position="127"/>
        <end position="162"/>
    </location>
</feature>
<keyword evidence="1" id="KW-0479">Metal-binding</keyword>
<dbReference type="CDD" id="cd00051">
    <property type="entry name" value="EFh"/>
    <property type="match status" value="1"/>
</dbReference>
<dbReference type="Pfam" id="PF13499">
    <property type="entry name" value="EF-hand_7"/>
    <property type="match status" value="1"/>
</dbReference>
<dbReference type="PRINTS" id="PR01697">
    <property type="entry name" value="PARVALBUMIN"/>
</dbReference>
<evidence type="ECO:0000259" key="6">
    <source>
        <dbReference type="PROSITE" id="PS50222"/>
    </source>
</evidence>
<sequence length="199" mass="22471">MGKRSARTSNPVSFLLFEVLLLDVLLTQILECVKSIESFFSRHWSSPQSQIESGSSSVGDEKKNQTQEFPSSPVSSAGRKKDEGRIFREDVEMLMGRLGLVCSPVSEVLQESFGFNDFSGLFQETEPSLEEVRQAFDVFDMNRDGFIDEKELQSVLTVLELKEGTELDNCRKMIKIADANGDGRIDFLEFVKLMENTFC</sequence>
<feature type="signal peptide" evidence="5">
    <location>
        <begin position="1"/>
        <end position="27"/>
    </location>
</feature>
<evidence type="ECO:0000256" key="1">
    <source>
        <dbReference type="ARBA" id="ARBA00022723"/>
    </source>
</evidence>
<evidence type="ECO:0000313" key="7">
    <source>
        <dbReference type="EMBL" id="GKV08746.1"/>
    </source>
</evidence>
<organism evidence="7 8">
    <name type="scientific">Rubroshorea leprosula</name>
    <dbReference type="NCBI Taxonomy" id="152421"/>
    <lineage>
        <taxon>Eukaryota</taxon>
        <taxon>Viridiplantae</taxon>
        <taxon>Streptophyta</taxon>
        <taxon>Embryophyta</taxon>
        <taxon>Tracheophyta</taxon>
        <taxon>Spermatophyta</taxon>
        <taxon>Magnoliopsida</taxon>
        <taxon>eudicotyledons</taxon>
        <taxon>Gunneridae</taxon>
        <taxon>Pentapetalae</taxon>
        <taxon>rosids</taxon>
        <taxon>malvids</taxon>
        <taxon>Malvales</taxon>
        <taxon>Dipterocarpaceae</taxon>
        <taxon>Rubroshorea</taxon>
    </lineage>
</organism>
<dbReference type="GO" id="GO:0005509">
    <property type="term" value="F:calcium ion binding"/>
    <property type="evidence" value="ECO:0007669"/>
    <property type="project" value="InterPro"/>
</dbReference>
<name>A0AAV5J8E6_9ROSI</name>
<keyword evidence="8" id="KW-1185">Reference proteome</keyword>
<dbReference type="InterPro" id="IPR002048">
    <property type="entry name" value="EF_hand_dom"/>
</dbReference>
<accession>A0AAV5J8E6</accession>
<dbReference type="PROSITE" id="PS50222">
    <property type="entry name" value="EF_HAND_2"/>
    <property type="match status" value="2"/>
</dbReference>
<comment type="caution">
    <text evidence="7">The sequence shown here is derived from an EMBL/GenBank/DDBJ whole genome shotgun (WGS) entry which is preliminary data.</text>
</comment>
<dbReference type="Proteomes" id="UP001054252">
    <property type="component" value="Unassembled WGS sequence"/>
</dbReference>
<keyword evidence="3" id="KW-0106">Calcium</keyword>
<protein>
    <recommendedName>
        <fullName evidence="6">EF-hand domain-containing protein</fullName>
    </recommendedName>
</protein>
<dbReference type="Gene3D" id="1.10.238.10">
    <property type="entry name" value="EF-hand"/>
    <property type="match status" value="1"/>
</dbReference>
<dbReference type="PANTHER" id="PTHR10891">
    <property type="entry name" value="EF-HAND CALCIUM-BINDING DOMAIN CONTAINING PROTEIN"/>
    <property type="match status" value="1"/>
</dbReference>
<feature type="domain" description="EF-hand" evidence="6">
    <location>
        <begin position="165"/>
        <end position="199"/>
    </location>
</feature>
<feature type="chain" id="PRO_5043327349" description="EF-hand domain-containing protein" evidence="5">
    <location>
        <begin position="28"/>
        <end position="199"/>
    </location>
</feature>
<keyword evidence="2" id="KW-0677">Repeat</keyword>
<evidence type="ECO:0000256" key="3">
    <source>
        <dbReference type="ARBA" id="ARBA00022837"/>
    </source>
</evidence>
<evidence type="ECO:0000256" key="2">
    <source>
        <dbReference type="ARBA" id="ARBA00022737"/>
    </source>
</evidence>
<evidence type="ECO:0000313" key="8">
    <source>
        <dbReference type="Proteomes" id="UP001054252"/>
    </source>
</evidence>
<dbReference type="InterPro" id="IPR011992">
    <property type="entry name" value="EF-hand-dom_pair"/>
</dbReference>
<dbReference type="AlphaFoldDB" id="A0AAV5J8E6"/>
<dbReference type="SUPFAM" id="SSF47473">
    <property type="entry name" value="EF-hand"/>
    <property type="match status" value="1"/>
</dbReference>
<dbReference type="FunFam" id="1.10.238.10:FF:000003">
    <property type="entry name" value="Calmodulin A"/>
    <property type="match status" value="1"/>
</dbReference>
<dbReference type="InterPro" id="IPR039647">
    <property type="entry name" value="EF_hand_pair_protein_CML-like"/>
</dbReference>
<dbReference type="PROSITE" id="PS00018">
    <property type="entry name" value="EF_HAND_1"/>
    <property type="match status" value="2"/>
</dbReference>
<dbReference type="InterPro" id="IPR018247">
    <property type="entry name" value="EF_Hand_1_Ca_BS"/>
</dbReference>
<keyword evidence="5" id="KW-0732">Signal</keyword>
<feature type="compositionally biased region" description="Low complexity" evidence="4">
    <location>
        <begin position="47"/>
        <end position="57"/>
    </location>
</feature>
<evidence type="ECO:0000256" key="4">
    <source>
        <dbReference type="SAM" id="MobiDB-lite"/>
    </source>
</evidence>
<dbReference type="SMART" id="SM00054">
    <property type="entry name" value="EFh"/>
    <property type="match status" value="2"/>
</dbReference>
<evidence type="ECO:0000256" key="5">
    <source>
        <dbReference type="SAM" id="SignalP"/>
    </source>
</evidence>
<feature type="compositionally biased region" description="Polar residues" evidence="4">
    <location>
        <begin position="66"/>
        <end position="75"/>
    </location>
</feature>
<gene>
    <name evidence="7" type="ORF">SLEP1_g20338</name>
</gene>
<reference evidence="7 8" key="1">
    <citation type="journal article" date="2021" name="Commun. Biol.">
        <title>The genome of Shorea leprosula (Dipterocarpaceae) highlights the ecological relevance of drought in aseasonal tropical rainforests.</title>
        <authorList>
            <person name="Ng K.K.S."/>
            <person name="Kobayashi M.J."/>
            <person name="Fawcett J.A."/>
            <person name="Hatakeyama M."/>
            <person name="Paape T."/>
            <person name="Ng C.H."/>
            <person name="Ang C.C."/>
            <person name="Tnah L.H."/>
            <person name="Lee C.T."/>
            <person name="Nishiyama T."/>
            <person name="Sese J."/>
            <person name="O'Brien M.J."/>
            <person name="Copetti D."/>
            <person name="Mohd Noor M.I."/>
            <person name="Ong R.C."/>
            <person name="Putra M."/>
            <person name="Sireger I.Z."/>
            <person name="Indrioko S."/>
            <person name="Kosugi Y."/>
            <person name="Izuno A."/>
            <person name="Isagi Y."/>
            <person name="Lee S.L."/>
            <person name="Shimizu K.K."/>
        </authorList>
    </citation>
    <scope>NUCLEOTIDE SEQUENCE [LARGE SCALE GENOMIC DNA]</scope>
    <source>
        <strain evidence="7">214</strain>
    </source>
</reference>
<feature type="region of interest" description="Disordered" evidence="4">
    <location>
        <begin position="47"/>
        <end position="81"/>
    </location>
</feature>
<dbReference type="EMBL" id="BPVZ01000029">
    <property type="protein sequence ID" value="GKV08746.1"/>
    <property type="molecule type" value="Genomic_DNA"/>
</dbReference>
<proteinExistence type="predicted"/>